<reference evidence="2" key="1">
    <citation type="submission" date="2016-06" db="EMBL/GenBank/DDBJ databases">
        <title>Parallel loss of symbiosis genes in relatives of nitrogen-fixing non-legume Parasponia.</title>
        <authorList>
            <person name="Van Velzen R."/>
            <person name="Holmer R."/>
            <person name="Bu F."/>
            <person name="Rutten L."/>
            <person name="Van Zeijl A."/>
            <person name="Liu W."/>
            <person name="Santuari L."/>
            <person name="Cao Q."/>
            <person name="Sharma T."/>
            <person name="Shen D."/>
            <person name="Roswanjaya Y."/>
            <person name="Wardhani T."/>
            <person name="Kalhor M.S."/>
            <person name="Jansen J."/>
            <person name="Van den Hoogen J."/>
            <person name="Gungor B."/>
            <person name="Hartog M."/>
            <person name="Hontelez J."/>
            <person name="Verver J."/>
            <person name="Yang W.-C."/>
            <person name="Schijlen E."/>
            <person name="Repin R."/>
            <person name="Schilthuizen M."/>
            <person name="Schranz E."/>
            <person name="Heidstra R."/>
            <person name="Miyata K."/>
            <person name="Fedorova E."/>
            <person name="Kohlen W."/>
            <person name="Bisseling T."/>
            <person name="Smit S."/>
            <person name="Geurts R."/>
        </authorList>
    </citation>
    <scope>NUCLEOTIDE SEQUENCE [LARGE SCALE GENOMIC DNA]</scope>
    <source>
        <strain evidence="2">cv. WU1-14</strain>
    </source>
</reference>
<proteinExistence type="predicted"/>
<dbReference type="Proteomes" id="UP000237105">
    <property type="component" value="Unassembled WGS sequence"/>
</dbReference>
<dbReference type="AlphaFoldDB" id="A0A2P5AKW8"/>
<evidence type="ECO:0000313" key="1">
    <source>
        <dbReference type="EMBL" id="PON37189.1"/>
    </source>
</evidence>
<organism evidence="1 2">
    <name type="scientific">Parasponia andersonii</name>
    <name type="common">Sponia andersonii</name>
    <dbReference type="NCBI Taxonomy" id="3476"/>
    <lineage>
        <taxon>Eukaryota</taxon>
        <taxon>Viridiplantae</taxon>
        <taxon>Streptophyta</taxon>
        <taxon>Embryophyta</taxon>
        <taxon>Tracheophyta</taxon>
        <taxon>Spermatophyta</taxon>
        <taxon>Magnoliopsida</taxon>
        <taxon>eudicotyledons</taxon>
        <taxon>Gunneridae</taxon>
        <taxon>Pentapetalae</taxon>
        <taxon>rosids</taxon>
        <taxon>fabids</taxon>
        <taxon>Rosales</taxon>
        <taxon>Cannabaceae</taxon>
        <taxon>Parasponia</taxon>
    </lineage>
</organism>
<dbReference type="EMBL" id="JXTB01000539">
    <property type="protein sequence ID" value="PON37189.1"/>
    <property type="molecule type" value="Genomic_DNA"/>
</dbReference>
<keyword evidence="2" id="KW-1185">Reference proteome</keyword>
<evidence type="ECO:0008006" key="3">
    <source>
        <dbReference type="Google" id="ProtNLM"/>
    </source>
</evidence>
<sequence length="66" mass="7491">MMELIRRSMLQVVKKVLSKFEVILGTQAPSKICELKNLQVLDGVEVGDALIKRLRHMTQLTRLGIT</sequence>
<evidence type="ECO:0000313" key="2">
    <source>
        <dbReference type="Proteomes" id="UP000237105"/>
    </source>
</evidence>
<accession>A0A2P5AKW8</accession>
<name>A0A2P5AKW8_PARAD</name>
<gene>
    <name evidence="1" type="ORF">PanWU01x14_322420</name>
</gene>
<comment type="caution">
    <text evidence="1">The sequence shown here is derived from an EMBL/GenBank/DDBJ whole genome shotgun (WGS) entry which is preliminary data.</text>
</comment>
<protein>
    <recommendedName>
        <fullName evidence="3">LRR domain containing protein</fullName>
    </recommendedName>
</protein>